<accession>A0A6J4LII8</accession>
<protein>
    <submittedName>
        <fullName evidence="1">Uncharacterized protein</fullName>
    </submittedName>
</protein>
<dbReference type="AlphaFoldDB" id="A0A6J4LII8"/>
<feature type="non-terminal residue" evidence="1">
    <location>
        <position position="1"/>
    </location>
</feature>
<organism evidence="1">
    <name type="scientific">uncultured Gemmatimonadaceae bacterium</name>
    <dbReference type="NCBI Taxonomy" id="246130"/>
    <lineage>
        <taxon>Bacteria</taxon>
        <taxon>Pseudomonadati</taxon>
        <taxon>Gemmatimonadota</taxon>
        <taxon>Gemmatimonadia</taxon>
        <taxon>Gemmatimonadales</taxon>
        <taxon>Gemmatimonadaceae</taxon>
        <taxon>environmental samples</taxon>
    </lineage>
</organism>
<gene>
    <name evidence="1" type="ORF">AVDCRST_MAG11-2570</name>
</gene>
<proteinExistence type="predicted"/>
<name>A0A6J4LII8_9BACT</name>
<dbReference type="EMBL" id="CADCTU010000574">
    <property type="protein sequence ID" value="CAA9333239.1"/>
    <property type="molecule type" value="Genomic_DNA"/>
</dbReference>
<feature type="non-terminal residue" evidence="1">
    <location>
        <position position="50"/>
    </location>
</feature>
<sequence length="50" mass="5684">EGGWTKRKREAGRRDRNGLLRFRSPYVFPPSGPPMPDLIVRAPNHLGDLV</sequence>
<evidence type="ECO:0000313" key="1">
    <source>
        <dbReference type="EMBL" id="CAA9333239.1"/>
    </source>
</evidence>
<reference evidence="1" key="1">
    <citation type="submission" date="2020-02" db="EMBL/GenBank/DDBJ databases">
        <authorList>
            <person name="Meier V. D."/>
        </authorList>
    </citation>
    <scope>NUCLEOTIDE SEQUENCE</scope>
    <source>
        <strain evidence="1">AVDCRST_MAG11</strain>
    </source>
</reference>